<proteinExistence type="predicted"/>
<dbReference type="Pfam" id="PF07727">
    <property type="entry name" value="RVT_2"/>
    <property type="match status" value="1"/>
</dbReference>
<feature type="region of interest" description="Disordered" evidence="1">
    <location>
        <begin position="222"/>
        <end position="280"/>
    </location>
</feature>
<feature type="region of interest" description="Disordered" evidence="1">
    <location>
        <begin position="327"/>
        <end position="356"/>
    </location>
</feature>
<comment type="caution">
    <text evidence="3">The sequence shown here is derived from an EMBL/GenBank/DDBJ whole genome shotgun (WGS) entry which is preliminary data.</text>
</comment>
<evidence type="ECO:0000313" key="3">
    <source>
        <dbReference type="EMBL" id="GEY28617.1"/>
    </source>
</evidence>
<gene>
    <name evidence="3" type="ORF">Tci_400591</name>
</gene>
<organism evidence="3">
    <name type="scientific">Tanacetum cinerariifolium</name>
    <name type="common">Dalmatian daisy</name>
    <name type="synonym">Chrysanthemum cinerariifolium</name>
    <dbReference type="NCBI Taxonomy" id="118510"/>
    <lineage>
        <taxon>Eukaryota</taxon>
        <taxon>Viridiplantae</taxon>
        <taxon>Streptophyta</taxon>
        <taxon>Embryophyta</taxon>
        <taxon>Tracheophyta</taxon>
        <taxon>Spermatophyta</taxon>
        <taxon>Magnoliopsida</taxon>
        <taxon>eudicotyledons</taxon>
        <taxon>Gunneridae</taxon>
        <taxon>Pentapetalae</taxon>
        <taxon>asterids</taxon>
        <taxon>campanulids</taxon>
        <taxon>Asterales</taxon>
        <taxon>Asteraceae</taxon>
        <taxon>Asteroideae</taxon>
        <taxon>Anthemideae</taxon>
        <taxon>Anthemidinae</taxon>
        <taxon>Tanacetum</taxon>
    </lineage>
</organism>
<dbReference type="EMBL" id="BKCJ010166094">
    <property type="protein sequence ID" value="GEY28617.1"/>
    <property type="molecule type" value="Genomic_DNA"/>
</dbReference>
<feature type="compositionally biased region" description="Basic and acidic residues" evidence="1">
    <location>
        <begin position="344"/>
        <end position="356"/>
    </location>
</feature>
<protein>
    <submittedName>
        <fullName evidence="3">Putative ribonuclease H-like domain-containing protein</fullName>
    </submittedName>
</protein>
<dbReference type="AlphaFoldDB" id="A0A699HL25"/>
<evidence type="ECO:0000256" key="1">
    <source>
        <dbReference type="SAM" id="MobiDB-lite"/>
    </source>
</evidence>
<reference evidence="3" key="1">
    <citation type="journal article" date="2019" name="Sci. Rep.">
        <title>Draft genome of Tanacetum cinerariifolium, the natural source of mosquito coil.</title>
        <authorList>
            <person name="Yamashiro T."/>
            <person name="Shiraishi A."/>
            <person name="Satake H."/>
            <person name="Nakayama K."/>
        </authorList>
    </citation>
    <scope>NUCLEOTIDE SEQUENCE</scope>
</reference>
<name>A0A699HL25_TANCI</name>
<evidence type="ECO:0000259" key="2">
    <source>
        <dbReference type="Pfam" id="PF07727"/>
    </source>
</evidence>
<dbReference type="InterPro" id="IPR013103">
    <property type="entry name" value="RVT_2"/>
</dbReference>
<accession>A0A699HL25</accession>
<feature type="domain" description="Reverse transcriptase Ty1/copia-type" evidence="2">
    <location>
        <begin position="64"/>
        <end position="199"/>
    </location>
</feature>
<sequence>MTVTTDEQGFISAIYEEKIHEDLHTCLFACFLSQEEPKRITNALKDPAWVEAMQEELLQFHLQQVWTLVDLPRGKRAISTKWVFRNKKDERGIVIRNKARLVAHWCTQEEGIDYDEFFALVARIEAVRLFLAYASFMGFLVYQMDVKSAFLYRRIKEEVYVCQPSGFEDPDYLNKVYKVEKALYGLYQAPRAWKETVVATSTTEAEYVAAASCCGQNKASKTQTKAKPYGPSSPRTSSKGGPGCHSTMGDSPVQARPKRLSNLPNKPPLREGNTSRSEERSMQILELMAICTKRPDKVTHLENELTSTKVFYNKALINLTKRVKMLEKKPKHKRRRAVIDSSEEEKASLDHENSPK</sequence>